<evidence type="ECO:0000256" key="1">
    <source>
        <dbReference type="SAM" id="SignalP"/>
    </source>
</evidence>
<feature type="chain" id="PRO_5035186546" evidence="1">
    <location>
        <begin position="23"/>
        <end position="136"/>
    </location>
</feature>
<keyword evidence="4" id="KW-1185">Reference proteome</keyword>
<accession>A0A8J7QZX6</accession>
<dbReference type="Gene3D" id="1.20.1270.180">
    <property type="match status" value="1"/>
</dbReference>
<dbReference type="Pfam" id="PF07007">
    <property type="entry name" value="LprI"/>
    <property type="match status" value="1"/>
</dbReference>
<evidence type="ECO:0000259" key="2">
    <source>
        <dbReference type="Pfam" id="PF07007"/>
    </source>
</evidence>
<protein>
    <submittedName>
        <fullName evidence="3">DUF1311 domain-containing protein</fullName>
    </submittedName>
</protein>
<sequence length="136" mass="15230">MRPIFVVAMLALFCVSPRTAAAQDCETSENQMELNLCAAEALEEADTRLNTAYRAIESRLTGEDDLKQRLRATQRAWITFRDAECRFLNANAEGGTIFPMLESQCLADITSERADKLEDYLVCDEIDMSCPVPDAQ</sequence>
<dbReference type="RefSeq" id="WP_209333916.1">
    <property type="nucleotide sequence ID" value="NZ_JAGIYY010000001.1"/>
</dbReference>
<comment type="caution">
    <text evidence="3">The sequence shown here is derived from an EMBL/GenBank/DDBJ whole genome shotgun (WGS) entry which is preliminary data.</text>
</comment>
<reference evidence="3" key="1">
    <citation type="submission" date="2021-03" db="EMBL/GenBank/DDBJ databases">
        <title>Genome sequencing and assembly of Tianweitania sediminis.</title>
        <authorList>
            <person name="Chhetri G."/>
        </authorList>
    </citation>
    <scope>NUCLEOTIDE SEQUENCE</scope>
    <source>
        <strain evidence="3">Z8</strain>
    </source>
</reference>
<dbReference type="InterPro" id="IPR009739">
    <property type="entry name" value="LprI-like_N"/>
</dbReference>
<evidence type="ECO:0000313" key="3">
    <source>
        <dbReference type="EMBL" id="MBP0437968.1"/>
    </source>
</evidence>
<feature type="signal peptide" evidence="1">
    <location>
        <begin position="1"/>
        <end position="22"/>
    </location>
</feature>
<dbReference type="AlphaFoldDB" id="A0A8J7QZX6"/>
<feature type="domain" description="Lysozyme inhibitor LprI-like N-terminal" evidence="2">
    <location>
        <begin position="26"/>
        <end position="117"/>
    </location>
</feature>
<dbReference type="EMBL" id="JAGIYY010000001">
    <property type="protein sequence ID" value="MBP0437968.1"/>
    <property type="molecule type" value="Genomic_DNA"/>
</dbReference>
<proteinExistence type="predicted"/>
<dbReference type="Proteomes" id="UP000666240">
    <property type="component" value="Unassembled WGS sequence"/>
</dbReference>
<organism evidence="3 4">
    <name type="scientific">Tianweitania sediminis</name>
    <dbReference type="NCBI Taxonomy" id="1502156"/>
    <lineage>
        <taxon>Bacteria</taxon>
        <taxon>Pseudomonadati</taxon>
        <taxon>Pseudomonadota</taxon>
        <taxon>Alphaproteobacteria</taxon>
        <taxon>Hyphomicrobiales</taxon>
        <taxon>Phyllobacteriaceae</taxon>
        <taxon>Tianweitania</taxon>
    </lineage>
</organism>
<dbReference type="PANTHER" id="PTHR39176:SF1">
    <property type="entry name" value="PERIPLASMIC PROTEIN"/>
    <property type="match status" value="1"/>
</dbReference>
<gene>
    <name evidence="3" type="ORF">J5Y06_04825</name>
</gene>
<keyword evidence="1" id="KW-0732">Signal</keyword>
<name>A0A8J7QZX6_9HYPH</name>
<dbReference type="PANTHER" id="PTHR39176">
    <property type="entry name" value="PERIPLASMIC PROTEIN-RELATED"/>
    <property type="match status" value="1"/>
</dbReference>
<evidence type="ECO:0000313" key="4">
    <source>
        <dbReference type="Proteomes" id="UP000666240"/>
    </source>
</evidence>